<keyword evidence="2" id="KW-1185">Reference proteome</keyword>
<dbReference type="RefSeq" id="WP_168875868.1">
    <property type="nucleotide sequence ID" value="NZ_JABAIM010000001.1"/>
</dbReference>
<proteinExistence type="predicted"/>
<dbReference type="Proteomes" id="UP000587991">
    <property type="component" value="Unassembled WGS sequence"/>
</dbReference>
<dbReference type="AlphaFoldDB" id="A0A847S372"/>
<dbReference type="Gene3D" id="2.40.350.10">
    <property type="entry name" value="SO1590-like"/>
    <property type="match status" value="1"/>
</dbReference>
<organism evidence="1 2">
    <name type="scientific">Leeia aquatica</name>
    <dbReference type="NCBI Taxonomy" id="2725557"/>
    <lineage>
        <taxon>Bacteria</taxon>
        <taxon>Pseudomonadati</taxon>
        <taxon>Pseudomonadota</taxon>
        <taxon>Betaproteobacteria</taxon>
        <taxon>Neisseriales</taxon>
        <taxon>Leeiaceae</taxon>
        <taxon>Leeia</taxon>
    </lineage>
</organism>
<name>A0A847S372_9NEIS</name>
<evidence type="ECO:0000313" key="1">
    <source>
        <dbReference type="EMBL" id="NLR74243.1"/>
    </source>
</evidence>
<dbReference type="EMBL" id="JABAIM010000001">
    <property type="protein sequence ID" value="NLR74243.1"/>
    <property type="molecule type" value="Genomic_DNA"/>
</dbReference>
<sequence length="130" mass="13893">MVVHGSFDITLQPLEPAFAGQDGVQLGRMSFEKTFHGELSAQSRGEMLSARTAVEGAAAYVAIEQVSGSLSGQTGSFLLQHFGTRSSSHSRLTLEVVPHSGSGELSGLAGQMVIRIEGGQHYYDFDYTLD</sequence>
<comment type="caution">
    <text evidence="1">The sequence shown here is derived from an EMBL/GenBank/DDBJ whole genome shotgun (WGS) entry which is preliminary data.</text>
</comment>
<evidence type="ECO:0000313" key="2">
    <source>
        <dbReference type="Proteomes" id="UP000587991"/>
    </source>
</evidence>
<dbReference type="InterPro" id="IPR023159">
    <property type="entry name" value="SO1590-like_sf"/>
</dbReference>
<accession>A0A847S372</accession>
<dbReference type="InterPro" id="IPR021607">
    <property type="entry name" value="DUF3224"/>
</dbReference>
<reference evidence="1 2" key="1">
    <citation type="submission" date="2020-04" db="EMBL/GenBank/DDBJ databases">
        <title>Draft genome of Leeia sp. IMCC25680.</title>
        <authorList>
            <person name="Song J."/>
            <person name="Cho J.-C."/>
        </authorList>
    </citation>
    <scope>NUCLEOTIDE SEQUENCE [LARGE SCALE GENOMIC DNA]</scope>
    <source>
        <strain evidence="1 2">IMCC25680</strain>
    </source>
</reference>
<protein>
    <submittedName>
        <fullName evidence="1">DUF3224 domain-containing protein</fullName>
    </submittedName>
</protein>
<dbReference type="SUPFAM" id="SSF159238">
    <property type="entry name" value="SO1590-like"/>
    <property type="match status" value="1"/>
</dbReference>
<gene>
    <name evidence="1" type="ORF">HF682_03630</name>
</gene>
<dbReference type="Pfam" id="PF11528">
    <property type="entry name" value="DUF3224"/>
    <property type="match status" value="1"/>
</dbReference>